<reference evidence="13" key="1">
    <citation type="submission" date="2015-10" db="EMBL/GenBank/DDBJ databases">
        <authorList>
            <person name="Gilbert D.G."/>
        </authorList>
    </citation>
    <scope>NUCLEOTIDE SEQUENCE</scope>
</reference>
<sequence length="318" mass="34911">MSGFAYRVSGGKAERVEIKQALASDADLIWVHLTTNNEHAQAWLVEEAKAPDYIVDALTATETRPRCDALGDGAFLNLRGRSSEETPTSEPLASVRIWATAGRVISVTRRALVAVDDVVETIEGGKIRDPGDLIAEFASAITRNLDPEVADLGDTLDDCEADLDADKVFELRRHVTKVRVAAIGYRRFLAPQRAAIEKLAALPCDWLQDDDRLHLSAAADRAARMAEELESIRERAALMHEALTDLRAEQIDSRALIISIAAMIFLPLTFITGLYGMNVKGLPYAEAPWAFDAITAVCTVISAGIIIYFVRRHWFGHG</sequence>
<feature type="transmembrane region" description="Helical" evidence="12">
    <location>
        <begin position="255"/>
        <end position="277"/>
    </location>
</feature>
<keyword evidence="7" id="KW-0862">Zinc</keyword>
<dbReference type="AlphaFoldDB" id="A0A160TLL0"/>
<evidence type="ECO:0000256" key="5">
    <source>
        <dbReference type="ARBA" id="ARBA00022519"/>
    </source>
</evidence>
<keyword evidence="10 12" id="KW-0472">Membrane</keyword>
<keyword evidence="6 12" id="KW-0812">Transmembrane</keyword>
<dbReference type="GO" id="GO:0000287">
    <property type="term" value="F:magnesium ion binding"/>
    <property type="evidence" value="ECO:0007669"/>
    <property type="project" value="TreeGrafter"/>
</dbReference>
<dbReference type="GO" id="GO:0005886">
    <property type="term" value="C:plasma membrane"/>
    <property type="evidence" value="ECO:0007669"/>
    <property type="project" value="UniProtKB-SubCell"/>
</dbReference>
<dbReference type="PANTHER" id="PTHR46494">
    <property type="entry name" value="CORA FAMILY METAL ION TRANSPORTER (EUROFUNG)"/>
    <property type="match status" value="1"/>
</dbReference>
<dbReference type="EMBL" id="CZQE01000346">
    <property type="protein sequence ID" value="CUS46190.1"/>
    <property type="molecule type" value="Genomic_DNA"/>
</dbReference>
<evidence type="ECO:0000256" key="7">
    <source>
        <dbReference type="ARBA" id="ARBA00022833"/>
    </source>
</evidence>
<evidence type="ECO:0000256" key="2">
    <source>
        <dbReference type="ARBA" id="ARBA00009765"/>
    </source>
</evidence>
<dbReference type="InterPro" id="IPR045861">
    <property type="entry name" value="CorA_cytoplasmic_dom"/>
</dbReference>
<proteinExistence type="inferred from homology"/>
<keyword evidence="3" id="KW-0813">Transport</keyword>
<dbReference type="PANTHER" id="PTHR46494:SF3">
    <property type="entry name" value="ZINC TRANSPORT PROTEIN ZNTB"/>
    <property type="match status" value="1"/>
</dbReference>
<dbReference type="GO" id="GO:0015087">
    <property type="term" value="F:cobalt ion transmembrane transporter activity"/>
    <property type="evidence" value="ECO:0007669"/>
    <property type="project" value="TreeGrafter"/>
</dbReference>
<keyword evidence="9" id="KW-0406">Ion transport</keyword>
<dbReference type="Pfam" id="PF01544">
    <property type="entry name" value="CorA"/>
    <property type="match status" value="1"/>
</dbReference>
<keyword evidence="8 12" id="KW-1133">Transmembrane helix</keyword>
<dbReference type="Gene3D" id="1.20.58.340">
    <property type="entry name" value="Magnesium transport protein CorA, transmembrane region"/>
    <property type="match status" value="2"/>
</dbReference>
<evidence type="ECO:0000256" key="11">
    <source>
        <dbReference type="SAM" id="Coils"/>
    </source>
</evidence>
<dbReference type="GO" id="GO:0015095">
    <property type="term" value="F:magnesium ion transmembrane transporter activity"/>
    <property type="evidence" value="ECO:0007669"/>
    <property type="project" value="TreeGrafter"/>
</dbReference>
<dbReference type="SUPFAM" id="SSF143865">
    <property type="entry name" value="CorA soluble domain-like"/>
    <property type="match status" value="1"/>
</dbReference>
<evidence type="ECO:0000256" key="3">
    <source>
        <dbReference type="ARBA" id="ARBA00022448"/>
    </source>
</evidence>
<evidence type="ECO:0000313" key="13">
    <source>
        <dbReference type="EMBL" id="CUS46190.1"/>
    </source>
</evidence>
<name>A0A160TLL0_9ZZZZ</name>
<evidence type="ECO:0000256" key="6">
    <source>
        <dbReference type="ARBA" id="ARBA00022692"/>
    </source>
</evidence>
<protein>
    <submittedName>
        <fullName evidence="13">Magnesium and cobalt transport protein CorA</fullName>
    </submittedName>
</protein>
<feature type="coiled-coil region" evidence="11">
    <location>
        <begin position="215"/>
        <end position="249"/>
    </location>
</feature>
<dbReference type="GO" id="GO:0050897">
    <property type="term" value="F:cobalt ion binding"/>
    <property type="evidence" value="ECO:0007669"/>
    <property type="project" value="TreeGrafter"/>
</dbReference>
<evidence type="ECO:0000256" key="1">
    <source>
        <dbReference type="ARBA" id="ARBA00004651"/>
    </source>
</evidence>
<dbReference type="InterPro" id="IPR045863">
    <property type="entry name" value="CorA_TM1_TM2"/>
</dbReference>
<dbReference type="InterPro" id="IPR002523">
    <property type="entry name" value="MgTranspt_CorA/ZnTranspt_ZntB"/>
</dbReference>
<dbReference type="CDD" id="cd12833">
    <property type="entry name" value="ZntB-like_1"/>
    <property type="match status" value="1"/>
</dbReference>
<evidence type="ECO:0000256" key="12">
    <source>
        <dbReference type="SAM" id="Phobius"/>
    </source>
</evidence>
<keyword evidence="5" id="KW-0997">Cell inner membrane</keyword>
<comment type="similarity">
    <text evidence="2">Belongs to the CorA metal ion transporter (MIT) (TC 1.A.35) family.</text>
</comment>
<comment type="subcellular location">
    <subcellularLocation>
        <location evidence="1">Cell membrane</location>
        <topology evidence="1">Multi-pass membrane protein</topology>
    </subcellularLocation>
</comment>
<dbReference type="Gene3D" id="3.30.460.20">
    <property type="entry name" value="CorA soluble domain-like"/>
    <property type="match status" value="1"/>
</dbReference>
<dbReference type="SUPFAM" id="SSF144083">
    <property type="entry name" value="Magnesium transport protein CorA, transmembrane region"/>
    <property type="match status" value="1"/>
</dbReference>
<evidence type="ECO:0000256" key="10">
    <source>
        <dbReference type="ARBA" id="ARBA00023136"/>
    </source>
</evidence>
<evidence type="ECO:0000256" key="4">
    <source>
        <dbReference type="ARBA" id="ARBA00022475"/>
    </source>
</evidence>
<feature type="transmembrane region" description="Helical" evidence="12">
    <location>
        <begin position="289"/>
        <end position="310"/>
    </location>
</feature>
<organism evidence="13">
    <name type="scientific">hydrothermal vent metagenome</name>
    <dbReference type="NCBI Taxonomy" id="652676"/>
    <lineage>
        <taxon>unclassified sequences</taxon>
        <taxon>metagenomes</taxon>
        <taxon>ecological metagenomes</taxon>
    </lineage>
</organism>
<accession>A0A160TLL0</accession>
<evidence type="ECO:0000256" key="9">
    <source>
        <dbReference type="ARBA" id="ARBA00023065"/>
    </source>
</evidence>
<evidence type="ECO:0000256" key="8">
    <source>
        <dbReference type="ARBA" id="ARBA00022989"/>
    </source>
</evidence>
<keyword evidence="4" id="KW-1003">Cell membrane</keyword>
<gene>
    <name evidence="13" type="ORF">MGWOODY_Smn1013</name>
</gene>
<keyword evidence="11" id="KW-0175">Coiled coil</keyword>